<keyword evidence="2" id="KW-1185">Reference proteome</keyword>
<name>B4HIY3_DROSE</name>
<organism evidence="2">
    <name type="scientific">Drosophila sechellia</name>
    <name type="common">Fruit fly</name>
    <dbReference type="NCBI Taxonomy" id="7238"/>
    <lineage>
        <taxon>Eukaryota</taxon>
        <taxon>Metazoa</taxon>
        <taxon>Ecdysozoa</taxon>
        <taxon>Arthropoda</taxon>
        <taxon>Hexapoda</taxon>
        <taxon>Insecta</taxon>
        <taxon>Pterygota</taxon>
        <taxon>Neoptera</taxon>
        <taxon>Endopterygota</taxon>
        <taxon>Diptera</taxon>
        <taxon>Brachycera</taxon>
        <taxon>Muscomorpha</taxon>
        <taxon>Ephydroidea</taxon>
        <taxon>Drosophilidae</taxon>
        <taxon>Drosophila</taxon>
        <taxon>Sophophora</taxon>
    </lineage>
</organism>
<evidence type="ECO:0000313" key="1">
    <source>
        <dbReference type="EMBL" id="EDW40637.1"/>
    </source>
</evidence>
<protein>
    <submittedName>
        <fullName evidence="1">GM25011</fullName>
    </submittedName>
</protein>
<reference evidence="1 2" key="1">
    <citation type="journal article" date="2007" name="Nature">
        <title>Evolution of genes and genomes on the Drosophila phylogeny.</title>
        <authorList>
            <consortium name="Drosophila 12 Genomes Consortium"/>
            <person name="Clark A.G."/>
            <person name="Eisen M.B."/>
            <person name="Smith D.R."/>
            <person name="Bergman C.M."/>
            <person name="Oliver B."/>
            <person name="Markow T.A."/>
            <person name="Kaufman T.C."/>
            <person name="Kellis M."/>
            <person name="Gelbart W."/>
            <person name="Iyer V.N."/>
            <person name="Pollard D.A."/>
            <person name="Sackton T.B."/>
            <person name="Larracuente A.M."/>
            <person name="Singh N.D."/>
            <person name="Abad J.P."/>
            <person name="Abt D.N."/>
            <person name="Adryan B."/>
            <person name="Aguade M."/>
            <person name="Akashi H."/>
            <person name="Anderson W.W."/>
            <person name="Aquadro C.F."/>
            <person name="Ardell D.H."/>
            <person name="Arguello R."/>
            <person name="Artieri C.G."/>
            <person name="Barbash D.A."/>
            <person name="Barker D."/>
            <person name="Barsanti P."/>
            <person name="Batterham P."/>
            <person name="Batzoglou S."/>
            <person name="Begun D."/>
            <person name="Bhutkar A."/>
            <person name="Blanco E."/>
            <person name="Bosak S.A."/>
            <person name="Bradley R.K."/>
            <person name="Brand A.D."/>
            <person name="Brent M.R."/>
            <person name="Brooks A.N."/>
            <person name="Brown R.H."/>
            <person name="Butlin R.K."/>
            <person name="Caggese C."/>
            <person name="Calvi B.R."/>
            <person name="Bernardo de Carvalho A."/>
            <person name="Caspi A."/>
            <person name="Castrezana S."/>
            <person name="Celniker S.E."/>
            <person name="Chang J.L."/>
            <person name="Chapple C."/>
            <person name="Chatterji S."/>
            <person name="Chinwalla A."/>
            <person name="Civetta A."/>
            <person name="Clifton S.W."/>
            <person name="Comeron J.M."/>
            <person name="Costello J.C."/>
            <person name="Coyne J.A."/>
            <person name="Daub J."/>
            <person name="David R.G."/>
            <person name="Delcher A.L."/>
            <person name="Delehaunty K."/>
            <person name="Do C.B."/>
            <person name="Ebling H."/>
            <person name="Edwards K."/>
            <person name="Eickbush T."/>
            <person name="Evans J.D."/>
            <person name="Filipski A."/>
            <person name="Findeiss S."/>
            <person name="Freyhult E."/>
            <person name="Fulton L."/>
            <person name="Fulton R."/>
            <person name="Garcia A.C."/>
            <person name="Gardiner A."/>
            <person name="Garfield D.A."/>
            <person name="Garvin B.E."/>
            <person name="Gibson G."/>
            <person name="Gilbert D."/>
            <person name="Gnerre S."/>
            <person name="Godfrey J."/>
            <person name="Good R."/>
            <person name="Gotea V."/>
            <person name="Gravely B."/>
            <person name="Greenberg A.J."/>
            <person name="Griffiths-Jones S."/>
            <person name="Gross S."/>
            <person name="Guigo R."/>
            <person name="Gustafson E.A."/>
            <person name="Haerty W."/>
            <person name="Hahn M.W."/>
            <person name="Halligan D.L."/>
            <person name="Halpern A.L."/>
            <person name="Halter G.M."/>
            <person name="Han M.V."/>
            <person name="Heger A."/>
            <person name="Hillier L."/>
            <person name="Hinrichs A.S."/>
            <person name="Holmes I."/>
            <person name="Hoskins R.A."/>
            <person name="Hubisz M.J."/>
            <person name="Hultmark D."/>
            <person name="Huntley M.A."/>
            <person name="Jaffe D.B."/>
            <person name="Jagadeeshan S."/>
            <person name="Jeck W.R."/>
            <person name="Johnson J."/>
            <person name="Jones C.D."/>
            <person name="Jordan W.C."/>
            <person name="Karpen G.H."/>
            <person name="Kataoka E."/>
            <person name="Keightley P.D."/>
            <person name="Kheradpour P."/>
            <person name="Kirkness E.F."/>
            <person name="Koerich L.B."/>
            <person name="Kristiansen K."/>
            <person name="Kudrna D."/>
            <person name="Kulathinal R.J."/>
            <person name="Kumar S."/>
            <person name="Kwok R."/>
            <person name="Lander E."/>
            <person name="Langley C.H."/>
            <person name="Lapoint R."/>
            <person name="Lazzaro B.P."/>
            <person name="Lee S.J."/>
            <person name="Levesque L."/>
            <person name="Li R."/>
            <person name="Lin C.F."/>
            <person name="Lin M.F."/>
            <person name="Lindblad-Toh K."/>
            <person name="Llopart A."/>
            <person name="Long M."/>
            <person name="Low L."/>
            <person name="Lozovsky E."/>
            <person name="Lu J."/>
            <person name="Luo M."/>
            <person name="Machado C.A."/>
            <person name="Makalowski W."/>
            <person name="Marzo M."/>
            <person name="Matsuda M."/>
            <person name="Matzkin L."/>
            <person name="McAllister B."/>
            <person name="McBride C.S."/>
            <person name="McKernan B."/>
            <person name="McKernan K."/>
            <person name="Mendez-Lago M."/>
            <person name="Minx P."/>
            <person name="Mollenhauer M.U."/>
            <person name="Montooth K."/>
            <person name="Mount S.M."/>
            <person name="Mu X."/>
            <person name="Myers E."/>
            <person name="Negre B."/>
            <person name="Newfeld S."/>
            <person name="Nielsen R."/>
            <person name="Noor M.A."/>
            <person name="O'Grady P."/>
            <person name="Pachter L."/>
            <person name="Papaceit M."/>
            <person name="Parisi M.J."/>
            <person name="Parisi M."/>
            <person name="Parts L."/>
            <person name="Pedersen J.S."/>
            <person name="Pesole G."/>
            <person name="Phillippy A.M."/>
            <person name="Ponting C.P."/>
            <person name="Pop M."/>
            <person name="Porcelli D."/>
            <person name="Powell J.R."/>
            <person name="Prohaska S."/>
            <person name="Pruitt K."/>
            <person name="Puig M."/>
            <person name="Quesneville H."/>
            <person name="Ram K.R."/>
            <person name="Rand D."/>
            <person name="Rasmussen M.D."/>
            <person name="Reed L.K."/>
            <person name="Reenan R."/>
            <person name="Reily A."/>
            <person name="Remington K.A."/>
            <person name="Rieger T.T."/>
            <person name="Ritchie M.G."/>
            <person name="Robin C."/>
            <person name="Rogers Y.H."/>
            <person name="Rohde C."/>
            <person name="Rozas J."/>
            <person name="Rubenfield M.J."/>
            <person name="Ruiz A."/>
            <person name="Russo S."/>
            <person name="Salzberg S.L."/>
            <person name="Sanchez-Gracia A."/>
            <person name="Saranga D.J."/>
            <person name="Sato H."/>
            <person name="Schaeffer S.W."/>
            <person name="Schatz M.C."/>
            <person name="Schlenke T."/>
            <person name="Schwartz R."/>
            <person name="Segarra C."/>
            <person name="Singh R.S."/>
            <person name="Sirot L."/>
            <person name="Sirota M."/>
            <person name="Sisneros N.B."/>
            <person name="Smith C.D."/>
            <person name="Smith T.F."/>
            <person name="Spieth J."/>
            <person name="Stage D.E."/>
            <person name="Stark A."/>
            <person name="Stephan W."/>
            <person name="Strausberg R.L."/>
            <person name="Strempel S."/>
            <person name="Sturgill D."/>
            <person name="Sutton G."/>
            <person name="Sutton G.G."/>
            <person name="Tao W."/>
            <person name="Teichmann S."/>
            <person name="Tobari Y.N."/>
            <person name="Tomimura Y."/>
            <person name="Tsolas J.M."/>
            <person name="Valente V.L."/>
            <person name="Venter E."/>
            <person name="Venter J.C."/>
            <person name="Vicario S."/>
            <person name="Vieira F.G."/>
            <person name="Vilella A.J."/>
            <person name="Villasante A."/>
            <person name="Walenz B."/>
            <person name="Wang J."/>
            <person name="Wasserman M."/>
            <person name="Watts T."/>
            <person name="Wilson D."/>
            <person name="Wilson R.K."/>
            <person name="Wing R.A."/>
            <person name="Wolfner M.F."/>
            <person name="Wong A."/>
            <person name="Wong G.K."/>
            <person name="Wu C.I."/>
            <person name="Wu G."/>
            <person name="Yamamoto D."/>
            <person name="Yang H.P."/>
            <person name="Yang S.P."/>
            <person name="Yorke J.A."/>
            <person name="Yoshida K."/>
            <person name="Zdobnov E."/>
            <person name="Zhang P."/>
            <person name="Zhang Y."/>
            <person name="Zimin A.V."/>
            <person name="Baldwin J."/>
            <person name="Abdouelleil A."/>
            <person name="Abdulkadir J."/>
            <person name="Abebe A."/>
            <person name="Abera B."/>
            <person name="Abreu J."/>
            <person name="Acer S.C."/>
            <person name="Aftuck L."/>
            <person name="Alexander A."/>
            <person name="An P."/>
            <person name="Anderson E."/>
            <person name="Anderson S."/>
            <person name="Arachi H."/>
            <person name="Azer M."/>
            <person name="Bachantsang P."/>
            <person name="Barry A."/>
            <person name="Bayul T."/>
            <person name="Berlin A."/>
            <person name="Bessette D."/>
            <person name="Bloom T."/>
            <person name="Blye J."/>
            <person name="Boguslavskiy L."/>
            <person name="Bonnet C."/>
            <person name="Boukhgalter B."/>
            <person name="Bourzgui I."/>
            <person name="Brown A."/>
            <person name="Cahill P."/>
            <person name="Channer S."/>
            <person name="Cheshatsang Y."/>
            <person name="Chuda L."/>
            <person name="Citroen M."/>
            <person name="Collymore A."/>
            <person name="Cooke P."/>
            <person name="Costello M."/>
            <person name="D'Aco K."/>
            <person name="Daza R."/>
            <person name="De Haan G."/>
            <person name="DeGray S."/>
            <person name="DeMaso C."/>
            <person name="Dhargay N."/>
            <person name="Dooley K."/>
            <person name="Dooley E."/>
            <person name="Doricent M."/>
            <person name="Dorje P."/>
            <person name="Dorjee K."/>
            <person name="Dupes A."/>
            <person name="Elong R."/>
            <person name="Falk J."/>
            <person name="Farina A."/>
            <person name="Faro S."/>
            <person name="Ferguson D."/>
            <person name="Fisher S."/>
            <person name="Foley C.D."/>
            <person name="Franke A."/>
            <person name="Friedrich D."/>
            <person name="Gadbois L."/>
            <person name="Gearin G."/>
            <person name="Gearin C.R."/>
            <person name="Giannoukos G."/>
            <person name="Goode T."/>
            <person name="Graham J."/>
            <person name="Grandbois E."/>
            <person name="Grewal S."/>
            <person name="Gyaltsen K."/>
            <person name="Hafez N."/>
            <person name="Hagos B."/>
            <person name="Hall J."/>
            <person name="Henson C."/>
            <person name="Hollinger A."/>
            <person name="Honan T."/>
            <person name="Huard M.D."/>
            <person name="Hughes L."/>
            <person name="Hurhula B."/>
            <person name="Husby M.E."/>
            <person name="Kamat A."/>
            <person name="Kanga B."/>
            <person name="Kashin S."/>
            <person name="Khazanovich D."/>
            <person name="Kisner P."/>
            <person name="Lance K."/>
            <person name="Lara M."/>
            <person name="Lee W."/>
            <person name="Lennon N."/>
            <person name="Letendre F."/>
            <person name="LeVine R."/>
            <person name="Lipovsky A."/>
            <person name="Liu X."/>
            <person name="Liu J."/>
            <person name="Liu S."/>
            <person name="Lokyitsang T."/>
            <person name="Lokyitsang Y."/>
            <person name="Lubonja R."/>
            <person name="Lui A."/>
            <person name="MacDonald P."/>
            <person name="Magnisalis V."/>
            <person name="Maru K."/>
            <person name="Matthews C."/>
            <person name="McCusker W."/>
            <person name="McDonough S."/>
            <person name="Mehta T."/>
            <person name="Meldrim J."/>
            <person name="Meneus L."/>
            <person name="Mihai O."/>
            <person name="Mihalev A."/>
            <person name="Mihova T."/>
            <person name="Mittelman R."/>
            <person name="Mlenga V."/>
            <person name="Montmayeur A."/>
            <person name="Mulrain L."/>
            <person name="Navidi A."/>
            <person name="Naylor J."/>
            <person name="Negash T."/>
            <person name="Nguyen T."/>
            <person name="Nguyen N."/>
            <person name="Nicol R."/>
            <person name="Norbu C."/>
            <person name="Norbu N."/>
            <person name="Novod N."/>
            <person name="O'Neill B."/>
            <person name="Osman S."/>
            <person name="Markiewicz E."/>
            <person name="Oyono O.L."/>
            <person name="Patti C."/>
            <person name="Phunkhang P."/>
            <person name="Pierre F."/>
            <person name="Priest M."/>
            <person name="Raghuraman S."/>
            <person name="Rege F."/>
            <person name="Reyes R."/>
            <person name="Rise C."/>
            <person name="Rogov P."/>
            <person name="Ross K."/>
            <person name="Ryan E."/>
            <person name="Settipalli S."/>
            <person name="Shea T."/>
            <person name="Sherpa N."/>
            <person name="Shi L."/>
            <person name="Shih D."/>
            <person name="Sparrow T."/>
            <person name="Spaulding J."/>
            <person name="Stalker J."/>
            <person name="Stange-Thomann N."/>
            <person name="Stavropoulos S."/>
            <person name="Stone C."/>
            <person name="Strader C."/>
            <person name="Tesfaye S."/>
            <person name="Thomson T."/>
            <person name="Thoulutsang Y."/>
            <person name="Thoulutsang D."/>
            <person name="Topham K."/>
            <person name="Topping I."/>
            <person name="Tsamla T."/>
            <person name="Vassiliev H."/>
            <person name="Vo A."/>
            <person name="Wangchuk T."/>
            <person name="Wangdi T."/>
            <person name="Weiand M."/>
            <person name="Wilkinson J."/>
            <person name="Wilson A."/>
            <person name="Yadav S."/>
            <person name="Young G."/>
            <person name="Yu Q."/>
            <person name="Zembek L."/>
            <person name="Zhong D."/>
            <person name="Zimmer A."/>
            <person name="Zwirko Z."/>
            <person name="Jaffe D.B."/>
            <person name="Alvarez P."/>
            <person name="Brockman W."/>
            <person name="Butler J."/>
            <person name="Chin C."/>
            <person name="Gnerre S."/>
            <person name="Grabherr M."/>
            <person name="Kleber M."/>
            <person name="Mauceli E."/>
            <person name="MacCallum I."/>
        </authorList>
    </citation>
    <scope>NUCLEOTIDE SEQUENCE [LARGE SCALE GENOMIC DNA]</scope>
    <source>
        <strain evidence="2">Rob3c / Tucson 14021-0248.25</strain>
    </source>
</reference>
<gene>
    <name evidence="1" type="primary">Dsec\GM25011</name>
    <name evidence="1" type="ORF">Dsec_GM25011</name>
</gene>
<proteinExistence type="predicted"/>
<accession>B4HIY3</accession>
<dbReference type="HOGENOM" id="CLU_2869978_0_0_1"/>
<sequence>MLCGSDYDSVTFCILYCATSLVGADCRKLRLRHPKAPREARFGERRSSFVELCAHACEIFAGKL</sequence>
<dbReference type="Proteomes" id="UP000001292">
    <property type="component" value="Unassembled WGS sequence"/>
</dbReference>
<evidence type="ECO:0000313" key="2">
    <source>
        <dbReference type="Proteomes" id="UP000001292"/>
    </source>
</evidence>
<dbReference type="AlphaFoldDB" id="B4HIY3"/>
<dbReference type="EMBL" id="CH480815">
    <property type="protein sequence ID" value="EDW40637.1"/>
    <property type="molecule type" value="Genomic_DNA"/>
</dbReference>